<evidence type="ECO:0000313" key="3">
    <source>
        <dbReference type="EMBL" id="KAH7264725.1"/>
    </source>
</evidence>
<evidence type="ECO:0000313" key="4">
    <source>
        <dbReference type="Proteomes" id="UP000720189"/>
    </source>
</evidence>
<name>A0A9P9HW60_FUSRE</name>
<dbReference type="AlphaFoldDB" id="A0A9P9HW60"/>
<feature type="signal peptide" evidence="2">
    <location>
        <begin position="1"/>
        <end position="19"/>
    </location>
</feature>
<evidence type="ECO:0000256" key="2">
    <source>
        <dbReference type="SAM" id="SignalP"/>
    </source>
</evidence>
<protein>
    <submittedName>
        <fullName evidence="3">Uncharacterized protein</fullName>
    </submittedName>
</protein>
<evidence type="ECO:0000256" key="1">
    <source>
        <dbReference type="SAM" id="Phobius"/>
    </source>
</evidence>
<reference evidence="3" key="1">
    <citation type="journal article" date="2021" name="Nat. Commun.">
        <title>Genetic determinants of endophytism in the Arabidopsis root mycobiome.</title>
        <authorList>
            <person name="Mesny F."/>
            <person name="Miyauchi S."/>
            <person name="Thiergart T."/>
            <person name="Pickel B."/>
            <person name="Atanasova L."/>
            <person name="Karlsson M."/>
            <person name="Huettel B."/>
            <person name="Barry K.W."/>
            <person name="Haridas S."/>
            <person name="Chen C."/>
            <person name="Bauer D."/>
            <person name="Andreopoulos W."/>
            <person name="Pangilinan J."/>
            <person name="LaButti K."/>
            <person name="Riley R."/>
            <person name="Lipzen A."/>
            <person name="Clum A."/>
            <person name="Drula E."/>
            <person name="Henrissat B."/>
            <person name="Kohler A."/>
            <person name="Grigoriev I.V."/>
            <person name="Martin F.M."/>
            <person name="Hacquard S."/>
        </authorList>
    </citation>
    <scope>NUCLEOTIDE SEQUENCE</scope>
    <source>
        <strain evidence="3">MPI-CAGE-AT-0023</strain>
    </source>
</reference>
<keyword evidence="4" id="KW-1185">Reference proteome</keyword>
<keyword evidence="1" id="KW-0812">Transmembrane</keyword>
<keyword evidence="1" id="KW-1133">Transmembrane helix</keyword>
<keyword evidence="1" id="KW-0472">Membrane</keyword>
<dbReference type="RefSeq" id="XP_046053460.1">
    <property type="nucleotide sequence ID" value="XM_046185236.1"/>
</dbReference>
<proteinExistence type="predicted"/>
<accession>A0A9P9HW60</accession>
<keyword evidence="2" id="KW-0732">Signal</keyword>
<feature type="chain" id="PRO_5040474515" evidence="2">
    <location>
        <begin position="20"/>
        <end position="137"/>
    </location>
</feature>
<feature type="transmembrane region" description="Helical" evidence="1">
    <location>
        <begin position="79"/>
        <end position="106"/>
    </location>
</feature>
<dbReference type="GeneID" id="70215190"/>
<gene>
    <name evidence="3" type="ORF">BKA55DRAFT_220253</name>
</gene>
<comment type="caution">
    <text evidence="3">The sequence shown here is derived from an EMBL/GenBank/DDBJ whole genome shotgun (WGS) entry which is preliminary data.</text>
</comment>
<organism evidence="3 4">
    <name type="scientific">Fusarium redolens</name>
    <dbReference type="NCBI Taxonomy" id="48865"/>
    <lineage>
        <taxon>Eukaryota</taxon>
        <taxon>Fungi</taxon>
        <taxon>Dikarya</taxon>
        <taxon>Ascomycota</taxon>
        <taxon>Pezizomycotina</taxon>
        <taxon>Sordariomycetes</taxon>
        <taxon>Hypocreomycetidae</taxon>
        <taxon>Hypocreales</taxon>
        <taxon>Nectriaceae</taxon>
        <taxon>Fusarium</taxon>
        <taxon>Fusarium redolens species complex</taxon>
    </lineage>
</organism>
<dbReference type="EMBL" id="JAGMUX010000003">
    <property type="protein sequence ID" value="KAH7264725.1"/>
    <property type="molecule type" value="Genomic_DNA"/>
</dbReference>
<sequence length="137" mass="15418">MLRAVWCIVCTYMCDVTLASRYSTTKQARGVLCPGTIAPRDLACMHGDLQAEECALIWPGVPFYDETGTGPLREDTPRVYSLLCFNLMMNTIHLAFVVVPIVSVLVQRILIHRRFSQPNRDCVSVERVQTTFDAGHQ</sequence>
<dbReference type="Proteomes" id="UP000720189">
    <property type="component" value="Unassembled WGS sequence"/>
</dbReference>